<dbReference type="Pfam" id="PF24722">
    <property type="entry name" value="DUF7674"/>
    <property type="match status" value="1"/>
</dbReference>
<evidence type="ECO:0000313" key="2">
    <source>
        <dbReference type="EMBL" id="MCY9529708.1"/>
    </source>
</evidence>
<comment type="caution">
    <text evidence="2">The sequence shown here is derived from an EMBL/GenBank/DDBJ whole genome shotgun (WGS) entry which is preliminary data.</text>
</comment>
<proteinExistence type="predicted"/>
<dbReference type="Proteomes" id="UP001527090">
    <property type="component" value="Unassembled WGS sequence"/>
</dbReference>
<organism evidence="2 3">
    <name type="scientific">Paenibacillus alvei</name>
    <name type="common">Bacillus alvei</name>
    <dbReference type="NCBI Taxonomy" id="44250"/>
    <lineage>
        <taxon>Bacteria</taxon>
        <taxon>Bacillati</taxon>
        <taxon>Bacillota</taxon>
        <taxon>Bacilli</taxon>
        <taxon>Bacillales</taxon>
        <taxon>Paenibacillaceae</taxon>
        <taxon>Paenibacillus</taxon>
    </lineage>
</organism>
<accession>A0ABT4E7J5</accession>
<evidence type="ECO:0000313" key="3">
    <source>
        <dbReference type="Proteomes" id="UP001527090"/>
    </source>
</evidence>
<dbReference type="InterPro" id="IPR056091">
    <property type="entry name" value="DUF7674"/>
</dbReference>
<dbReference type="RefSeq" id="WP_175460852.1">
    <property type="nucleotide sequence ID" value="NZ_JAMDLY010000010.1"/>
</dbReference>
<name>A0ABT4E7J5_PAEAL</name>
<keyword evidence="3" id="KW-1185">Reference proteome</keyword>
<feature type="domain" description="DUF7674" evidence="1">
    <location>
        <begin position="9"/>
        <end position="126"/>
    </location>
</feature>
<protein>
    <recommendedName>
        <fullName evidence="1">DUF7674 domain-containing protein</fullName>
    </recommendedName>
</protein>
<gene>
    <name evidence="2" type="ORF">M5X04_10230</name>
</gene>
<reference evidence="2 3" key="1">
    <citation type="submission" date="2022-05" db="EMBL/GenBank/DDBJ databases">
        <title>Genome Sequencing of Bee-Associated Microbes.</title>
        <authorList>
            <person name="Dunlap C."/>
        </authorList>
    </citation>
    <scope>NUCLEOTIDE SEQUENCE [LARGE SCALE GENOMIC DNA]</scope>
    <source>
        <strain evidence="2 3">NRRL NRS-750</strain>
    </source>
</reference>
<evidence type="ECO:0000259" key="1">
    <source>
        <dbReference type="Pfam" id="PF24722"/>
    </source>
</evidence>
<sequence>MKINQEQIIDLLIQACPSYRSRAQQYFKENYEPGDERLYYLEVSDFNHFIIDLYIDKRTEDFNRIFDVIEELHINGDDYVKELATIGFLESLQHHLDHENIDYKSFETYLKQESLKWWKHLIDFWNGNTEYVGGPLKEK</sequence>
<dbReference type="EMBL" id="JAMDLY010000010">
    <property type="protein sequence ID" value="MCY9529708.1"/>
    <property type="molecule type" value="Genomic_DNA"/>
</dbReference>